<dbReference type="GO" id="GO:0040029">
    <property type="term" value="P:epigenetic regulation of gene expression"/>
    <property type="evidence" value="ECO:0007669"/>
    <property type="project" value="TreeGrafter"/>
</dbReference>
<dbReference type="RefSeq" id="WP_188549382.1">
    <property type="nucleotide sequence ID" value="NZ_BMFY01000002.1"/>
</dbReference>
<evidence type="ECO:0000259" key="2">
    <source>
        <dbReference type="Pfam" id="PF00850"/>
    </source>
</evidence>
<dbReference type="PRINTS" id="PR01270">
    <property type="entry name" value="HDASUPER"/>
</dbReference>
<dbReference type="Proteomes" id="UP000616114">
    <property type="component" value="Unassembled WGS sequence"/>
</dbReference>
<accession>A0A8J2TVX7</accession>
<gene>
    <name evidence="3" type="ORF">GCM10011333_05420</name>
</gene>
<evidence type="ECO:0000313" key="4">
    <source>
        <dbReference type="Proteomes" id="UP000616114"/>
    </source>
</evidence>
<dbReference type="Pfam" id="PF00850">
    <property type="entry name" value="Hist_deacetyl"/>
    <property type="match status" value="1"/>
</dbReference>
<feature type="domain" description="Histone deacetylase" evidence="2">
    <location>
        <begin position="32"/>
        <end position="315"/>
    </location>
</feature>
<evidence type="ECO:0000313" key="3">
    <source>
        <dbReference type="EMBL" id="GGA05449.1"/>
    </source>
</evidence>
<comment type="similarity">
    <text evidence="1">Belongs to the histone deacetylase family.</text>
</comment>
<dbReference type="AlphaFoldDB" id="A0A8J2TVX7"/>
<evidence type="ECO:0000256" key="1">
    <source>
        <dbReference type="ARBA" id="ARBA00005947"/>
    </source>
</evidence>
<dbReference type="InterPro" id="IPR000286">
    <property type="entry name" value="HDACs"/>
</dbReference>
<dbReference type="SUPFAM" id="SSF52768">
    <property type="entry name" value="Arginase/deacetylase"/>
    <property type="match status" value="1"/>
</dbReference>
<dbReference type="PANTHER" id="PTHR10625:SF31">
    <property type="entry name" value="HISTONE DEACETYLASE DOMAIN-CONTAINING PROTEIN"/>
    <property type="match status" value="1"/>
</dbReference>
<organism evidence="3 4">
    <name type="scientific">Sediminivirga luteola</name>
    <dbReference type="NCBI Taxonomy" id="1774748"/>
    <lineage>
        <taxon>Bacteria</taxon>
        <taxon>Bacillati</taxon>
        <taxon>Actinomycetota</taxon>
        <taxon>Actinomycetes</taxon>
        <taxon>Micrococcales</taxon>
        <taxon>Brevibacteriaceae</taxon>
        <taxon>Sediminivirga</taxon>
    </lineage>
</organism>
<protein>
    <submittedName>
        <fullName evidence="3">Histone deacetylase</fullName>
    </submittedName>
</protein>
<proteinExistence type="inferred from homology"/>
<name>A0A8J2TVX7_9MICO</name>
<dbReference type="GO" id="GO:0004407">
    <property type="term" value="F:histone deacetylase activity"/>
    <property type="evidence" value="ECO:0007669"/>
    <property type="project" value="TreeGrafter"/>
</dbReference>
<comment type="caution">
    <text evidence="3">The sequence shown here is derived from an EMBL/GenBank/DDBJ whole genome shotgun (WGS) entry which is preliminary data.</text>
</comment>
<sequence>MTCGFVCDERYFWHDARDTGGPYVEAGAEMETPVSRRRMLNLLSVTGLRRQLTTIEPVPLGREDLLRVHPAGYLDSFKAQSDAGGGTMGDYADFGPGSYEIAALAAGGVHAALDAVVTGAVDTAYALVRPPGHHAERDRGRGYCLLANIPLALEKLRAERGTDRVAVIDWDVHHGNGTQAIYWDDPATLAISLHQRQLFPYESGTVEEAGGAPALGRTVNVPLPAGSGAGAYSYAFERIVEPAVRAFRPELIVVASGFDASCLDPMGRMLLTPAGYAALTRRVVELGREVSAPVAFAHEGGYSPVAVPFCGVHVLAELLAADAPVGFGDFGYMDALEDQQLNVHQRGMVDQAQAAAARHGAFG</sequence>
<dbReference type="Gene3D" id="3.40.800.20">
    <property type="entry name" value="Histone deacetylase domain"/>
    <property type="match status" value="1"/>
</dbReference>
<dbReference type="GO" id="GO:0005737">
    <property type="term" value="C:cytoplasm"/>
    <property type="evidence" value="ECO:0007669"/>
    <property type="project" value="TreeGrafter"/>
</dbReference>
<dbReference type="InterPro" id="IPR023696">
    <property type="entry name" value="Ureohydrolase_dom_sf"/>
</dbReference>
<reference evidence="3" key="1">
    <citation type="journal article" date="2014" name="Int. J. Syst. Evol. Microbiol.">
        <title>Complete genome sequence of Corynebacterium casei LMG S-19264T (=DSM 44701T), isolated from a smear-ripened cheese.</title>
        <authorList>
            <consortium name="US DOE Joint Genome Institute (JGI-PGF)"/>
            <person name="Walter F."/>
            <person name="Albersmeier A."/>
            <person name="Kalinowski J."/>
            <person name="Ruckert C."/>
        </authorList>
    </citation>
    <scope>NUCLEOTIDE SEQUENCE</scope>
    <source>
        <strain evidence="3">CGMCC 1.12785</strain>
    </source>
</reference>
<keyword evidence="4" id="KW-1185">Reference proteome</keyword>
<dbReference type="CDD" id="cd09996">
    <property type="entry name" value="HDAC_classII_1"/>
    <property type="match status" value="1"/>
</dbReference>
<dbReference type="InterPro" id="IPR023801">
    <property type="entry name" value="His_deacetylse_dom"/>
</dbReference>
<dbReference type="PANTHER" id="PTHR10625">
    <property type="entry name" value="HISTONE DEACETYLASE HDAC1-RELATED"/>
    <property type="match status" value="1"/>
</dbReference>
<reference evidence="3" key="2">
    <citation type="submission" date="2020-09" db="EMBL/GenBank/DDBJ databases">
        <authorList>
            <person name="Sun Q."/>
            <person name="Zhou Y."/>
        </authorList>
    </citation>
    <scope>NUCLEOTIDE SEQUENCE</scope>
    <source>
        <strain evidence="3">CGMCC 1.12785</strain>
    </source>
</reference>
<dbReference type="InterPro" id="IPR037138">
    <property type="entry name" value="His_deacetylse_dom_sf"/>
</dbReference>
<dbReference type="EMBL" id="BMFY01000002">
    <property type="protein sequence ID" value="GGA05449.1"/>
    <property type="molecule type" value="Genomic_DNA"/>
</dbReference>